<organism evidence="2 4">
    <name type="scientific">Plasmodiophora brassicae</name>
    <name type="common">Clubroot disease agent</name>
    <dbReference type="NCBI Taxonomy" id="37360"/>
    <lineage>
        <taxon>Eukaryota</taxon>
        <taxon>Sar</taxon>
        <taxon>Rhizaria</taxon>
        <taxon>Endomyxa</taxon>
        <taxon>Phytomyxea</taxon>
        <taxon>Plasmodiophorida</taxon>
        <taxon>Plasmodiophoridae</taxon>
        <taxon>Plasmodiophora</taxon>
    </lineage>
</organism>
<gene>
    <name evidence="2" type="ORF">PBRA_000936</name>
    <name evidence="3" type="ORF">PLBR_LOCUS5105</name>
</gene>
<protein>
    <submittedName>
        <fullName evidence="2">Uncharacterized protein</fullName>
    </submittedName>
</protein>
<evidence type="ECO:0000313" key="2">
    <source>
        <dbReference type="EMBL" id="CEO97591.1"/>
    </source>
</evidence>
<name>A0A0G4IR20_PLABS</name>
<evidence type="ECO:0000313" key="5">
    <source>
        <dbReference type="Proteomes" id="UP000290189"/>
    </source>
</evidence>
<dbReference type="EMBL" id="CDSF01000079">
    <property type="protein sequence ID" value="CEO97591.1"/>
    <property type="molecule type" value="Genomic_DNA"/>
</dbReference>
<evidence type="ECO:0000313" key="4">
    <source>
        <dbReference type="Proteomes" id="UP000039324"/>
    </source>
</evidence>
<reference evidence="2 4" key="1">
    <citation type="submission" date="2015-02" db="EMBL/GenBank/DDBJ databases">
        <authorList>
            <person name="Chooi Y.-H."/>
        </authorList>
    </citation>
    <scope>NUCLEOTIDE SEQUENCE [LARGE SCALE GENOMIC DNA]</scope>
    <source>
        <strain evidence="2">E3</strain>
    </source>
</reference>
<dbReference type="Proteomes" id="UP000039324">
    <property type="component" value="Unassembled WGS sequence"/>
</dbReference>
<evidence type="ECO:0000256" key="1">
    <source>
        <dbReference type="SAM" id="MobiDB-lite"/>
    </source>
</evidence>
<accession>A0A0G4IR20</accession>
<sequence length="264" mass="29132">MGRRSAQPEWTNTHDRSLEKVLLENDCELAPLTGKPVKDIEPLFAPFPSAKLNAKIKQLRAMLQSRKDRSIEYDEEEGSDVTPLNIGAATSSKRTPGNSSLPSTMAKRGRVSSSGHGDTGCSVQDILYDFIPYKDPEDKSMHFAIVVKNVAAMDMRGQVSSDGCTFAVSLTERSCNAENVLDPEATKDVQTLLRSAQSKALMGHYATKEQRTSEINIPLSARVYPQAVRREVYGDKLKDVVVQVVWDLTVRTEAADTDAVYSIH</sequence>
<geneLocation type="mitochondrion" evidence="3"/>
<evidence type="ECO:0000313" key="3">
    <source>
        <dbReference type="EMBL" id="SPQ97890.1"/>
    </source>
</evidence>
<dbReference type="Proteomes" id="UP000290189">
    <property type="component" value="Unassembled WGS sequence"/>
</dbReference>
<keyword evidence="3" id="KW-0496">Mitochondrion</keyword>
<proteinExistence type="predicted"/>
<dbReference type="AlphaFoldDB" id="A0A0G4IR20"/>
<feature type="compositionally biased region" description="Polar residues" evidence="1">
    <location>
        <begin position="88"/>
        <end position="103"/>
    </location>
</feature>
<keyword evidence="4" id="KW-1185">Reference proteome</keyword>
<reference evidence="3 5" key="2">
    <citation type="submission" date="2018-03" db="EMBL/GenBank/DDBJ databases">
        <authorList>
            <person name="Fogelqvist J."/>
        </authorList>
    </citation>
    <scope>NUCLEOTIDE SEQUENCE [LARGE SCALE GENOMIC DNA]</scope>
</reference>
<feature type="region of interest" description="Disordered" evidence="1">
    <location>
        <begin position="70"/>
        <end position="117"/>
    </location>
</feature>
<dbReference type="EMBL" id="OVEO01000008">
    <property type="protein sequence ID" value="SPQ97890.1"/>
    <property type="molecule type" value="Genomic_DNA"/>
</dbReference>